<name>A0A8T0H328_CERPU</name>
<protein>
    <recommendedName>
        <fullName evidence="4">NADH dehydrogenase subunit 1</fullName>
    </recommendedName>
</protein>
<dbReference type="Proteomes" id="UP000822688">
    <property type="component" value="Chromosome 8"/>
</dbReference>
<gene>
    <name evidence="2" type="ORF">KC19_8G116000</name>
</gene>
<organism evidence="2 3">
    <name type="scientific">Ceratodon purpureus</name>
    <name type="common">Fire moss</name>
    <name type="synonym">Dicranum purpureum</name>
    <dbReference type="NCBI Taxonomy" id="3225"/>
    <lineage>
        <taxon>Eukaryota</taxon>
        <taxon>Viridiplantae</taxon>
        <taxon>Streptophyta</taxon>
        <taxon>Embryophyta</taxon>
        <taxon>Bryophyta</taxon>
        <taxon>Bryophytina</taxon>
        <taxon>Bryopsida</taxon>
        <taxon>Dicranidae</taxon>
        <taxon>Pseudoditrichales</taxon>
        <taxon>Ditrichaceae</taxon>
        <taxon>Ceratodon</taxon>
    </lineage>
</organism>
<feature type="signal peptide" evidence="1">
    <location>
        <begin position="1"/>
        <end position="20"/>
    </location>
</feature>
<proteinExistence type="predicted"/>
<keyword evidence="3" id="KW-1185">Reference proteome</keyword>
<sequence>MFYLFISGVPLLMMVVPGFACVCPEFGLEEVSGKLSISIPCFERNLCNYVVYS</sequence>
<evidence type="ECO:0000256" key="1">
    <source>
        <dbReference type="SAM" id="SignalP"/>
    </source>
</evidence>
<feature type="chain" id="PRO_5035846678" description="NADH dehydrogenase subunit 1" evidence="1">
    <location>
        <begin position="21"/>
        <end position="53"/>
    </location>
</feature>
<dbReference type="AlphaFoldDB" id="A0A8T0H328"/>
<keyword evidence="1" id="KW-0732">Signal</keyword>
<accession>A0A8T0H328</accession>
<evidence type="ECO:0000313" key="2">
    <source>
        <dbReference type="EMBL" id="KAG0564508.1"/>
    </source>
</evidence>
<reference evidence="2" key="1">
    <citation type="submission" date="2020-06" db="EMBL/GenBank/DDBJ databases">
        <title>WGS assembly of Ceratodon purpureus strain R40.</title>
        <authorList>
            <person name="Carey S.B."/>
            <person name="Jenkins J."/>
            <person name="Shu S."/>
            <person name="Lovell J.T."/>
            <person name="Sreedasyam A."/>
            <person name="Maumus F."/>
            <person name="Tiley G.P."/>
            <person name="Fernandez-Pozo N."/>
            <person name="Barry K."/>
            <person name="Chen C."/>
            <person name="Wang M."/>
            <person name="Lipzen A."/>
            <person name="Daum C."/>
            <person name="Saski C.A."/>
            <person name="Payton A.C."/>
            <person name="Mcbreen J.C."/>
            <person name="Conrad R.E."/>
            <person name="Kollar L.M."/>
            <person name="Olsson S."/>
            <person name="Huttunen S."/>
            <person name="Landis J.B."/>
            <person name="Wickett N.J."/>
            <person name="Johnson M.G."/>
            <person name="Rensing S.A."/>
            <person name="Grimwood J."/>
            <person name="Schmutz J."/>
            <person name="Mcdaniel S.F."/>
        </authorList>
    </citation>
    <scope>NUCLEOTIDE SEQUENCE</scope>
    <source>
        <strain evidence="2">R40</strain>
    </source>
</reference>
<dbReference type="EMBL" id="CM026429">
    <property type="protein sequence ID" value="KAG0564508.1"/>
    <property type="molecule type" value="Genomic_DNA"/>
</dbReference>
<evidence type="ECO:0000313" key="3">
    <source>
        <dbReference type="Proteomes" id="UP000822688"/>
    </source>
</evidence>
<evidence type="ECO:0008006" key="4">
    <source>
        <dbReference type="Google" id="ProtNLM"/>
    </source>
</evidence>
<comment type="caution">
    <text evidence="2">The sequence shown here is derived from an EMBL/GenBank/DDBJ whole genome shotgun (WGS) entry which is preliminary data.</text>
</comment>